<feature type="transmembrane region" description="Helical" evidence="6">
    <location>
        <begin position="541"/>
        <end position="561"/>
    </location>
</feature>
<dbReference type="STRING" id="632773.BBEV_2937"/>
<dbReference type="PANTHER" id="PTHR33406:SF13">
    <property type="entry name" value="MEMBRANE PROTEIN YDFJ"/>
    <property type="match status" value="1"/>
</dbReference>
<comment type="subcellular location">
    <subcellularLocation>
        <location evidence="1">Cell membrane</location>
        <topology evidence="1">Multi-pass membrane protein</topology>
    </subcellularLocation>
</comment>
<keyword evidence="4 6" id="KW-1133">Transmembrane helix</keyword>
<dbReference type="KEGG" id="bbev:BBEV_2937"/>
<feature type="transmembrane region" description="Helical" evidence="6">
    <location>
        <begin position="347"/>
        <end position="366"/>
    </location>
</feature>
<feature type="transmembrane region" description="Helical" evidence="6">
    <location>
        <begin position="301"/>
        <end position="326"/>
    </location>
</feature>
<feature type="transmembrane region" description="Helical" evidence="6">
    <location>
        <begin position="229"/>
        <end position="247"/>
    </location>
</feature>
<feature type="domain" description="SSD" evidence="7">
    <location>
        <begin position="199"/>
        <end position="322"/>
    </location>
</feature>
<keyword evidence="2" id="KW-1003">Cell membrane</keyword>
<evidence type="ECO:0000256" key="6">
    <source>
        <dbReference type="SAM" id="Phobius"/>
    </source>
</evidence>
<evidence type="ECO:0000256" key="2">
    <source>
        <dbReference type="ARBA" id="ARBA00022475"/>
    </source>
</evidence>
<evidence type="ECO:0000256" key="4">
    <source>
        <dbReference type="ARBA" id="ARBA00022989"/>
    </source>
</evidence>
<dbReference type="InterPro" id="IPR004869">
    <property type="entry name" value="MMPL_dom"/>
</dbReference>
<dbReference type="PATRIC" id="fig|632773.3.peg.3076"/>
<dbReference type="AlphaFoldDB" id="A0A1D7QZ38"/>
<feature type="transmembrane region" description="Helical" evidence="6">
    <location>
        <begin position="609"/>
        <end position="632"/>
    </location>
</feature>
<feature type="transmembrane region" description="Helical" evidence="6">
    <location>
        <begin position="172"/>
        <end position="190"/>
    </location>
</feature>
<evidence type="ECO:0000256" key="5">
    <source>
        <dbReference type="ARBA" id="ARBA00023136"/>
    </source>
</evidence>
<keyword evidence="9" id="KW-1185">Reference proteome</keyword>
<evidence type="ECO:0000256" key="1">
    <source>
        <dbReference type="ARBA" id="ARBA00004651"/>
    </source>
</evidence>
<dbReference type="OrthoDB" id="9782006at2"/>
<dbReference type="SUPFAM" id="SSF82866">
    <property type="entry name" value="Multidrug efflux transporter AcrB transmembrane domain"/>
    <property type="match status" value="2"/>
</dbReference>
<dbReference type="Proteomes" id="UP000094463">
    <property type="component" value="Chromosome"/>
</dbReference>
<dbReference type="EMBL" id="CP012502">
    <property type="protein sequence ID" value="AOM84262.1"/>
    <property type="molecule type" value="Genomic_DNA"/>
</dbReference>
<evidence type="ECO:0000313" key="9">
    <source>
        <dbReference type="Proteomes" id="UP000094463"/>
    </source>
</evidence>
<dbReference type="Pfam" id="PF03176">
    <property type="entry name" value="MMPL"/>
    <property type="match status" value="2"/>
</dbReference>
<evidence type="ECO:0000259" key="7">
    <source>
        <dbReference type="PROSITE" id="PS50156"/>
    </source>
</evidence>
<feature type="transmembrane region" description="Helical" evidence="6">
    <location>
        <begin position="567"/>
        <end position="588"/>
    </location>
</feature>
<dbReference type="PANTHER" id="PTHR33406">
    <property type="entry name" value="MEMBRANE PROTEIN MJ1562-RELATED"/>
    <property type="match status" value="1"/>
</dbReference>
<feature type="transmembrane region" description="Helical" evidence="6">
    <location>
        <begin position="517"/>
        <end position="534"/>
    </location>
</feature>
<dbReference type="RefSeq" id="WP_069366158.1">
    <property type="nucleotide sequence ID" value="NZ_CP012502.1"/>
</dbReference>
<dbReference type="InterPro" id="IPR050545">
    <property type="entry name" value="Mycobact_MmpL"/>
</dbReference>
<name>A0A1D7QZ38_9BACI</name>
<feature type="transmembrane region" description="Helical" evidence="6">
    <location>
        <begin position="268"/>
        <end position="289"/>
    </location>
</feature>
<feature type="transmembrane region" description="Helical" evidence="6">
    <location>
        <begin position="197"/>
        <end position="217"/>
    </location>
</feature>
<feature type="transmembrane region" description="Helical" evidence="6">
    <location>
        <begin position="638"/>
        <end position="668"/>
    </location>
</feature>
<dbReference type="InterPro" id="IPR000731">
    <property type="entry name" value="SSD"/>
</dbReference>
<dbReference type="GO" id="GO:0005886">
    <property type="term" value="C:plasma membrane"/>
    <property type="evidence" value="ECO:0007669"/>
    <property type="project" value="UniProtKB-SubCell"/>
</dbReference>
<accession>A0A1D7QZ38</accession>
<dbReference type="PROSITE" id="PS50156">
    <property type="entry name" value="SSD"/>
    <property type="match status" value="1"/>
</dbReference>
<dbReference type="Gene3D" id="1.20.1640.10">
    <property type="entry name" value="Multidrug efflux transporter AcrB transmembrane domain"/>
    <property type="match status" value="2"/>
</dbReference>
<keyword evidence="5 6" id="KW-0472">Membrane</keyword>
<gene>
    <name evidence="8" type="ORF">BBEV_2937</name>
</gene>
<organism evidence="8 9">
    <name type="scientific">Salisediminibacterium beveridgei</name>
    <dbReference type="NCBI Taxonomy" id="632773"/>
    <lineage>
        <taxon>Bacteria</taxon>
        <taxon>Bacillati</taxon>
        <taxon>Bacillota</taxon>
        <taxon>Bacilli</taxon>
        <taxon>Bacillales</taxon>
        <taxon>Bacillaceae</taxon>
        <taxon>Salisediminibacterium</taxon>
    </lineage>
</organism>
<sequence length="687" mass="76177">MQKFAEWITHYHKTVVFIFAVLTIVSAAAIPFVTVNYNINDYLPEDSPSMVAVDVLEEEYGTPMENANVMIKDVSVQEALVYKEELEAIPGVSDVTWLDDMVDLRMPLELVDEGMLETYYKDEHAMFTFIVQEGEELEVTDDVYELIGEENALTGDAVDTAVSQEMAFTETLFAALLLVPIIIIILTLSTTSWVEPLFFLTAIGVSVLINLGSNLFIGEVSFVTNSVAPILQLAVALDYAIFLLHSFSDQRKIHQDPKIAMQKAVRQSFPAIAASAATTFFGFMALALMEFEIGADLGLNLVKGIALSFISVVVFLPALTVWLFKWIDKTQHKPMFPQFRNIGRRVLKLRFISIGIVLILIVPAYLAQQETSFIYGIGEQPEDTRLGTDEQAVDEVFGQTTPILLLVPEGDVPRELAMEQELSSIPAVDSIMSYNEMIGSMIPQEHLDESITEAFLSENYSQVILYTDTASEGDRAFAVVEEVKEVASSYYGDDFHALGESVSLYDIKNIILDDNRVVNIMTVVAIGLVIMITFRSFMLPVILLLTIQSSVWINLAVPYITDTSLVYIGYLVVGTVQLAATVDYAILFTENYMKNRKRMTAKEAITDTLNGKTFSISISAAILSSVGFILFLTSTNPIIGSIGLLIGRGALLAFIMVLFLLPAILLVTDKLVAKTTYKAQFYKEGER</sequence>
<evidence type="ECO:0000256" key="3">
    <source>
        <dbReference type="ARBA" id="ARBA00022692"/>
    </source>
</evidence>
<keyword evidence="3 6" id="KW-0812">Transmembrane</keyword>
<protein>
    <recommendedName>
        <fullName evidence="7">SSD domain-containing protein</fullName>
    </recommendedName>
</protein>
<reference evidence="8 9" key="1">
    <citation type="submission" date="2015-08" db="EMBL/GenBank/DDBJ databases">
        <title>The complete genome sequence of Bacillus beveridgei MLTeJB.</title>
        <authorList>
            <person name="Hanson T.E."/>
            <person name="Mesa C."/>
            <person name="Basesman S.M."/>
            <person name="Oremland R.S."/>
        </authorList>
    </citation>
    <scope>NUCLEOTIDE SEQUENCE [LARGE SCALE GENOMIC DNA]</scope>
    <source>
        <strain evidence="8 9">MLTeJB</strain>
    </source>
</reference>
<proteinExistence type="predicted"/>
<evidence type="ECO:0000313" key="8">
    <source>
        <dbReference type="EMBL" id="AOM84262.1"/>
    </source>
</evidence>